<accession>A0A2R9T2S6</accession>
<dbReference type="KEGG" id="pvo:PVOR_01545"/>
<proteinExistence type="predicted"/>
<organism evidence="2 3">
    <name type="scientific">Paenibacillus vortex V453</name>
    <dbReference type="NCBI Taxonomy" id="715225"/>
    <lineage>
        <taxon>Bacteria</taxon>
        <taxon>Bacillati</taxon>
        <taxon>Bacillota</taxon>
        <taxon>Bacilli</taxon>
        <taxon>Bacillales</taxon>
        <taxon>Paenibacillaceae</taxon>
        <taxon>Paenibacillus</taxon>
    </lineage>
</organism>
<evidence type="ECO:0000313" key="2">
    <source>
        <dbReference type="EMBL" id="EFU43854.1"/>
    </source>
</evidence>
<reference evidence="2 3" key="1">
    <citation type="journal article" date="2010" name="BMC Genomics">
        <title>Genome sequence of the pattern forming Paenibacillus vortex bacterium reveals potential for thriving in complex environments.</title>
        <authorList>
            <person name="Sirota-Madi A."/>
            <person name="Olender T."/>
            <person name="Helman Y."/>
            <person name="Ingham C."/>
            <person name="Brainis I."/>
            <person name="Roth D."/>
            <person name="Hagi E."/>
            <person name="Brodsky L."/>
            <person name="Leshkowitz D."/>
            <person name="Galatenko V."/>
            <person name="Nikolaev V."/>
            <person name="Mugasimangalam R.C."/>
            <person name="Bransburg-Zabary S."/>
            <person name="Gutnick D.L."/>
            <person name="Lancet D."/>
            <person name="Ben-Jacob E."/>
        </authorList>
    </citation>
    <scope>NUCLEOTIDE SEQUENCE [LARGE SCALE GENOMIC DNA]</scope>
    <source>
        <strain evidence="2 3">V453</strain>
    </source>
</reference>
<sequence>MSEQIEQHIQDHKEALLQQLNTLIIGERKRFIEQSGEGEATKYFTAKRAIRDDDVMAHLDGERTVGCFYIGKASKFLCFDIDENNPSIPLQLLQLLKDAGFKSEELHVENSGLKGWHIWLFFEKPVPISRLVTFGRYYIKELGSMGTKIELRPEQIENSRRHQVAIC</sequence>
<evidence type="ECO:0000259" key="1">
    <source>
        <dbReference type="Pfam" id="PF22548"/>
    </source>
</evidence>
<protein>
    <recommendedName>
        <fullName evidence="1">TOTE conflict system primase domain-containing protein</fullName>
    </recommendedName>
</protein>
<feature type="domain" description="TOTE conflict system primase" evidence="1">
    <location>
        <begin position="49"/>
        <end position="149"/>
    </location>
</feature>
<gene>
    <name evidence="2" type="ORF">PVOR_01545</name>
</gene>
<dbReference type="InterPro" id="IPR054347">
    <property type="entry name" value="TOTE_primase"/>
</dbReference>
<dbReference type="AlphaFoldDB" id="A0A2R9T2S6"/>
<dbReference type="RefSeq" id="WP_006207273.1">
    <property type="nucleotide sequence ID" value="NZ_ADHJ01000001.1"/>
</dbReference>
<dbReference type="Pfam" id="PF22548">
    <property type="entry name" value="AEP-TOTE"/>
    <property type="match status" value="1"/>
</dbReference>
<dbReference type="Proteomes" id="UP000003094">
    <property type="component" value="Unassembled WGS sequence"/>
</dbReference>
<comment type="caution">
    <text evidence="2">The sequence shown here is derived from an EMBL/GenBank/DDBJ whole genome shotgun (WGS) entry which is preliminary data.</text>
</comment>
<keyword evidence="3" id="KW-1185">Reference proteome</keyword>
<evidence type="ECO:0000313" key="3">
    <source>
        <dbReference type="Proteomes" id="UP000003094"/>
    </source>
</evidence>
<name>A0A2R9T2S6_9BACL</name>
<dbReference type="EMBL" id="ADHJ01000001">
    <property type="protein sequence ID" value="EFU43854.1"/>
    <property type="molecule type" value="Genomic_DNA"/>
</dbReference>